<name>A0A4Y2VLX9_ARAVE</name>
<gene>
    <name evidence="2" type="ORF">AVEN_149728_1</name>
</gene>
<protein>
    <submittedName>
        <fullName evidence="2">Uncharacterized protein</fullName>
    </submittedName>
</protein>
<dbReference type="AlphaFoldDB" id="A0A4Y2VLX9"/>
<dbReference type="OrthoDB" id="421276at2759"/>
<sequence length="242" mass="28331">MESSGVLRAIDEEIHRVLVSCSNTLIYNVTNNPAENYMNHFCKTSGGKRIDFAKAGSIGRRAKIAALAYQQPAQQWHKEVNKFVTGRSPTTPLRKFLSRRNNEHLKRIKRRQIFSKEKERRKQRKYSHVPKGGDKNYGDFPEKPDIAEEMYQILLSDHMNKLLVNNNDDLEIPTRGQASSERWREEKSFRLSSSYFKQVANRRSSTLFSNFKFHLLFRGQSFLSFKYSGTISHNFKWLVHKI</sequence>
<proteinExistence type="predicted"/>
<evidence type="ECO:0000256" key="1">
    <source>
        <dbReference type="SAM" id="MobiDB-lite"/>
    </source>
</evidence>
<keyword evidence="3" id="KW-1185">Reference proteome</keyword>
<reference evidence="2 3" key="1">
    <citation type="journal article" date="2019" name="Sci. Rep.">
        <title>Orb-weaving spider Araneus ventricosus genome elucidates the spidroin gene catalogue.</title>
        <authorList>
            <person name="Kono N."/>
            <person name="Nakamura H."/>
            <person name="Ohtoshi R."/>
            <person name="Moran D.A.P."/>
            <person name="Shinohara A."/>
            <person name="Yoshida Y."/>
            <person name="Fujiwara M."/>
            <person name="Mori M."/>
            <person name="Tomita M."/>
            <person name="Arakawa K."/>
        </authorList>
    </citation>
    <scope>NUCLEOTIDE SEQUENCE [LARGE SCALE GENOMIC DNA]</scope>
</reference>
<feature type="region of interest" description="Disordered" evidence="1">
    <location>
        <begin position="116"/>
        <end position="139"/>
    </location>
</feature>
<evidence type="ECO:0000313" key="2">
    <source>
        <dbReference type="EMBL" id="GBO24680.1"/>
    </source>
</evidence>
<dbReference type="EMBL" id="BGPR01047626">
    <property type="protein sequence ID" value="GBO24680.1"/>
    <property type="molecule type" value="Genomic_DNA"/>
</dbReference>
<organism evidence="2 3">
    <name type="scientific">Araneus ventricosus</name>
    <name type="common">Orbweaver spider</name>
    <name type="synonym">Epeira ventricosa</name>
    <dbReference type="NCBI Taxonomy" id="182803"/>
    <lineage>
        <taxon>Eukaryota</taxon>
        <taxon>Metazoa</taxon>
        <taxon>Ecdysozoa</taxon>
        <taxon>Arthropoda</taxon>
        <taxon>Chelicerata</taxon>
        <taxon>Arachnida</taxon>
        <taxon>Araneae</taxon>
        <taxon>Araneomorphae</taxon>
        <taxon>Entelegynae</taxon>
        <taxon>Araneoidea</taxon>
        <taxon>Araneidae</taxon>
        <taxon>Araneus</taxon>
    </lineage>
</organism>
<accession>A0A4Y2VLX9</accession>
<dbReference type="Proteomes" id="UP000499080">
    <property type="component" value="Unassembled WGS sequence"/>
</dbReference>
<evidence type="ECO:0000313" key="3">
    <source>
        <dbReference type="Proteomes" id="UP000499080"/>
    </source>
</evidence>
<comment type="caution">
    <text evidence="2">The sequence shown here is derived from an EMBL/GenBank/DDBJ whole genome shotgun (WGS) entry which is preliminary data.</text>
</comment>